<organism evidence="2">
    <name type="scientific">Solanum chacoense</name>
    <name type="common">Chaco potato</name>
    <dbReference type="NCBI Taxonomy" id="4108"/>
    <lineage>
        <taxon>Eukaryota</taxon>
        <taxon>Viridiplantae</taxon>
        <taxon>Streptophyta</taxon>
        <taxon>Embryophyta</taxon>
        <taxon>Tracheophyta</taxon>
        <taxon>Spermatophyta</taxon>
        <taxon>Magnoliopsida</taxon>
        <taxon>eudicotyledons</taxon>
        <taxon>Gunneridae</taxon>
        <taxon>Pentapetalae</taxon>
        <taxon>asterids</taxon>
        <taxon>lamiids</taxon>
        <taxon>Solanales</taxon>
        <taxon>Solanaceae</taxon>
        <taxon>Solanoideae</taxon>
        <taxon>Solaneae</taxon>
        <taxon>Solanum</taxon>
    </lineage>
</organism>
<name>A0A0V0IQV7_SOLCH</name>
<accession>A0A0V0IQV7</accession>
<evidence type="ECO:0000256" key="1">
    <source>
        <dbReference type="SAM" id="SignalP"/>
    </source>
</evidence>
<feature type="signal peptide" evidence="1">
    <location>
        <begin position="1"/>
        <end position="15"/>
    </location>
</feature>
<keyword evidence="1" id="KW-0732">Signal</keyword>
<evidence type="ECO:0000313" key="2">
    <source>
        <dbReference type="EMBL" id="JAP34727.1"/>
    </source>
</evidence>
<reference evidence="2" key="1">
    <citation type="submission" date="2015-12" db="EMBL/GenBank/DDBJ databases">
        <title>Gene expression during late stages of embryo sac development: a critical building block for successful pollen-pistil interactions.</title>
        <authorList>
            <person name="Liu Y."/>
            <person name="Joly V."/>
            <person name="Sabar M."/>
            <person name="Matton D.P."/>
        </authorList>
    </citation>
    <scope>NUCLEOTIDE SEQUENCE</scope>
</reference>
<sequence>MGSLFLPLVFPPLFGLVIYKTGLQNRVISFIKSILSKLDFHASMKYVSLNYISRIESCIYNKINASKIKVNRDLRF</sequence>
<proteinExistence type="predicted"/>
<protein>
    <submittedName>
        <fullName evidence="2">Putative ovule protein</fullName>
    </submittedName>
</protein>
<feature type="chain" id="PRO_5013130955" evidence="1">
    <location>
        <begin position="16"/>
        <end position="76"/>
    </location>
</feature>
<dbReference type="AlphaFoldDB" id="A0A0V0IQV7"/>
<dbReference type="EMBL" id="GEDG01003681">
    <property type="protein sequence ID" value="JAP34727.1"/>
    <property type="molecule type" value="Transcribed_RNA"/>
</dbReference>